<evidence type="ECO:0000313" key="3">
    <source>
        <dbReference type="Proteomes" id="UP000297982"/>
    </source>
</evidence>
<dbReference type="InterPro" id="IPR031599">
    <property type="entry name" value="ABC_tran_2"/>
</dbReference>
<sequence length="547" mass="60683">MAKTWLLIKTMVKMQLSTAGKSDLEKAGYGCLVLFAIPLGLLLLSILNSMIDTLYTSLAPTGNENVILGLLFVMMTFIFLFVSLSTVLSSFYFAEDVESFIPLPFQPYQIVMGKAAVPFLSLYGVNTLVLLPSLIIYGIHSASGPVYYIFSLVLWLVAPVVPFVLTAATIMFIMRFANIAKNKDRTKIIMGSLGFAFAIGVNILFRLDSGGTGGGMSEMVLEQNALLGLVTKFFPTAYFSSIALTSPTSIIGSLNFLAMIALSFAGILLFMTIGQQWYFKGVLGLSGGTRSTFKENDLKRRTEKRQVLWSLLLKEWKTIVRTPTFFTQILIQSLFFPVFILILLLLQSSGSLSTMASRINGWDDSTSLLVLFAFTIIGLGVNPASFSSISREGKSWFNNLYLPIPAPLIVTSKLLVSFFLNVLSLLIISIAILFLFEVSLSVWFIWFLASIVASWITSIIGFLLDFHQPKLNWTDEREVFKGRMIGFFALAAEALVFGLLLILLWAVPLFQSLTFASVFMVVYLTICVLLGQWYVGKVTKEKFSTIH</sequence>
<feature type="transmembrane region" description="Helical" evidence="1">
    <location>
        <begin position="367"/>
        <end position="389"/>
    </location>
</feature>
<feature type="transmembrane region" description="Helical" evidence="1">
    <location>
        <begin position="27"/>
        <end position="47"/>
    </location>
</feature>
<keyword evidence="1" id="KW-0812">Transmembrane</keyword>
<feature type="transmembrane region" description="Helical" evidence="1">
    <location>
        <begin position="513"/>
        <end position="535"/>
    </location>
</feature>
<feature type="transmembrane region" description="Helical" evidence="1">
    <location>
        <begin position="115"/>
        <end position="140"/>
    </location>
</feature>
<feature type="transmembrane region" description="Helical" evidence="1">
    <location>
        <begin position="256"/>
        <end position="278"/>
    </location>
</feature>
<dbReference type="Pfam" id="PF16949">
    <property type="entry name" value="ABC_tran_2"/>
    <property type="match status" value="1"/>
</dbReference>
<feature type="transmembrane region" description="Helical" evidence="1">
    <location>
        <begin position="186"/>
        <end position="205"/>
    </location>
</feature>
<evidence type="ECO:0000256" key="1">
    <source>
        <dbReference type="SAM" id="Phobius"/>
    </source>
</evidence>
<feature type="transmembrane region" description="Helical" evidence="1">
    <location>
        <begin position="418"/>
        <end position="436"/>
    </location>
</feature>
<feature type="transmembrane region" description="Helical" evidence="1">
    <location>
        <begin position="225"/>
        <end position="244"/>
    </location>
</feature>
<feature type="transmembrane region" description="Helical" evidence="1">
    <location>
        <begin position="485"/>
        <end position="507"/>
    </location>
</feature>
<reference evidence="2 3" key="1">
    <citation type="journal article" date="2003" name="Int. J. Syst. Evol. Microbiol.">
        <title>Halobacillus salinus sp. nov., isolated from a salt lake on the coast of the East Sea in Korea.</title>
        <authorList>
            <person name="Yoon J.H."/>
            <person name="Kang K.H."/>
            <person name="Park Y.H."/>
        </authorList>
    </citation>
    <scope>NUCLEOTIDE SEQUENCE [LARGE SCALE GENOMIC DNA]</scope>
    <source>
        <strain evidence="2 3">HSL-3</strain>
    </source>
</reference>
<keyword evidence="1" id="KW-1133">Transmembrane helix</keyword>
<feature type="transmembrane region" description="Helical" evidence="1">
    <location>
        <begin position="442"/>
        <end position="464"/>
    </location>
</feature>
<feature type="transmembrane region" description="Helical" evidence="1">
    <location>
        <begin position="146"/>
        <end position="174"/>
    </location>
</feature>
<comment type="caution">
    <text evidence="2">The sequence shown here is derived from an EMBL/GenBank/DDBJ whole genome shotgun (WGS) entry which is preliminary data.</text>
</comment>
<protein>
    <submittedName>
        <fullName evidence="2">ABC transporter permease</fullName>
    </submittedName>
</protein>
<gene>
    <name evidence="2" type="ORF">E4663_10220</name>
</gene>
<dbReference type="STRING" id="192814.GCA_900166575_02431"/>
<dbReference type="EMBL" id="SRJC01000001">
    <property type="protein sequence ID" value="TGB05339.1"/>
    <property type="molecule type" value="Genomic_DNA"/>
</dbReference>
<proteinExistence type="predicted"/>
<dbReference type="RefSeq" id="WP_135327479.1">
    <property type="nucleotide sequence ID" value="NZ_SRJC01000001.1"/>
</dbReference>
<feature type="transmembrane region" description="Helical" evidence="1">
    <location>
        <begin position="67"/>
        <end position="94"/>
    </location>
</feature>
<dbReference type="Proteomes" id="UP000297982">
    <property type="component" value="Unassembled WGS sequence"/>
</dbReference>
<feature type="transmembrane region" description="Helical" evidence="1">
    <location>
        <begin position="325"/>
        <end position="346"/>
    </location>
</feature>
<accession>A0A4Z0H6Q4</accession>
<name>A0A4Z0H6Q4_9BACI</name>
<keyword evidence="3" id="KW-1185">Reference proteome</keyword>
<evidence type="ECO:0000313" key="2">
    <source>
        <dbReference type="EMBL" id="TGB05339.1"/>
    </source>
</evidence>
<keyword evidence="1" id="KW-0472">Membrane</keyword>
<organism evidence="2 3">
    <name type="scientific">Halobacillus salinus</name>
    <dbReference type="NCBI Taxonomy" id="192814"/>
    <lineage>
        <taxon>Bacteria</taxon>
        <taxon>Bacillati</taxon>
        <taxon>Bacillota</taxon>
        <taxon>Bacilli</taxon>
        <taxon>Bacillales</taxon>
        <taxon>Bacillaceae</taxon>
        <taxon>Halobacillus</taxon>
    </lineage>
</organism>
<dbReference type="AlphaFoldDB" id="A0A4Z0H6Q4"/>